<evidence type="ECO:0000313" key="2">
    <source>
        <dbReference type="Proteomes" id="UP000299102"/>
    </source>
</evidence>
<sequence>MGLFDRCSTTLMEYRPRVTVSAIAFRPVSESFGDAPPPSPHNLPLSAPSLFCQPSPFSIRPSCGQPDSEPARPIKYTLTEYRRKITVSAIVFRSVSESHDGPLLFRHPPHSPLSIPPPPNILFPLDLPPEERTYHIILQVNPDSAPKSDVSYGLVLAPVSHPASTPVPFSFLISTRLSILLPVAICLFQFRYWSQFRSGRCRIISLNIMHESGLEIKKNEPEIKQKRAVVAMSQGHK</sequence>
<dbReference type="AlphaFoldDB" id="A0A4C1U3R8"/>
<dbReference type="Proteomes" id="UP000299102">
    <property type="component" value="Unassembled WGS sequence"/>
</dbReference>
<evidence type="ECO:0000313" key="1">
    <source>
        <dbReference type="EMBL" id="GBP20908.1"/>
    </source>
</evidence>
<dbReference type="EMBL" id="BGZK01000123">
    <property type="protein sequence ID" value="GBP20908.1"/>
    <property type="molecule type" value="Genomic_DNA"/>
</dbReference>
<name>A0A4C1U3R8_EUMVA</name>
<protein>
    <submittedName>
        <fullName evidence="1">Uncharacterized protein</fullName>
    </submittedName>
</protein>
<comment type="caution">
    <text evidence="1">The sequence shown here is derived from an EMBL/GenBank/DDBJ whole genome shotgun (WGS) entry which is preliminary data.</text>
</comment>
<accession>A0A4C1U3R8</accession>
<organism evidence="1 2">
    <name type="scientific">Eumeta variegata</name>
    <name type="common">Bagworm moth</name>
    <name type="synonym">Eumeta japonica</name>
    <dbReference type="NCBI Taxonomy" id="151549"/>
    <lineage>
        <taxon>Eukaryota</taxon>
        <taxon>Metazoa</taxon>
        <taxon>Ecdysozoa</taxon>
        <taxon>Arthropoda</taxon>
        <taxon>Hexapoda</taxon>
        <taxon>Insecta</taxon>
        <taxon>Pterygota</taxon>
        <taxon>Neoptera</taxon>
        <taxon>Endopterygota</taxon>
        <taxon>Lepidoptera</taxon>
        <taxon>Glossata</taxon>
        <taxon>Ditrysia</taxon>
        <taxon>Tineoidea</taxon>
        <taxon>Psychidae</taxon>
        <taxon>Oiketicinae</taxon>
        <taxon>Eumeta</taxon>
    </lineage>
</organism>
<reference evidence="1 2" key="1">
    <citation type="journal article" date="2019" name="Commun. Biol.">
        <title>The bagworm genome reveals a unique fibroin gene that provides high tensile strength.</title>
        <authorList>
            <person name="Kono N."/>
            <person name="Nakamura H."/>
            <person name="Ohtoshi R."/>
            <person name="Tomita M."/>
            <person name="Numata K."/>
            <person name="Arakawa K."/>
        </authorList>
    </citation>
    <scope>NUCLEOTIDE SEQUENCE [LARGE SCALE GENOMIC DNA]</scope>
</reference>
<proteinExistence type="predicted"/>
<gene>
    <name evidence="1" type="ORF">EVAR_80727_1</name>
</gene>
<keyword evidence="2" id="KW-1185">Reference proteome</keyword>